<dbReference type="CDD" id="cd03244">
    <property type="entry name" value="ABCC_MRP_domain2"/>
    <property type="match status" value="1"/>
</dbReference>
<evidence type="ECO:0000256" key="2">
    <source>
        <dbReference type="ARBA" id="ARBA00009726"/>
    </source>
</evidence>
<dbReference type="InterPro" id="IPR036640">
    <property type="entry name" value="ABC1_TM_sf"/>
</dbReference>
<dbReference type="InterPro" id="IPR044746">
    <property type="entry name" value="ABCC_6TM_D1"/>
</dbReference>
<feature type="transmembrane region" description="Helical" evidence="10">
    <location>
        <begin position="1126"/>
        <end position="1147"/>
    </location>
</feature>
<feature type="region of interest" description="Disordered" evidence="9">
    <location>
        <begin position="1"/>
        <end position="26"/>
    </location>
</feature>
<dbReference type="InterPro" id="IPR011527">
    <property type="entry name" value="ABC1_TM_dom"/>
</dbReference>
<feature type="region of interest" description="Disordered" evidence="9">
    <location>
        <begin position="175"/>
        <end position="194"/>
    </location>
</feature>
<keyword evidence="8 10" id="KW-0472">Membrane</keyword>
<feature type="transmembrane region" description="Helical" evidence="10">
    <location>
        <begin position="848"/>
        <end position="871"/>
    </location>
</feature>
<dbReference type="InterPro" id="IPR027417">
    <property type="entry name" value="P-loop_NTPase"/>
</dbReference>
<keyword evidence="3" id="KW-0813">Transport</keyword>
<feature type="domain" description="ABC transporter" evidence="11">
    <location>
        <begin position="492"/>
        <end position="715"/>
    </location>
</feature>
<keyword evidence="6" id="KW-0067">ATP-binding</keyword>
<dbReference type="CDD" id="cd03250">
    <property type="entry name" value="ABCC_MRP_domain1"/>
    <property type="match status" value="1"/>
</dbReference>
<dbReference type="SMART" id="SM00382">
    <property type="entry name" value="AAA"/>
    <property type="match status" value="2"/>
</dbReference>
<evidence type="ECO:0000256" key="9">
    <source>
        <dbReference type="SAM" id="MobiDB-lite"/>
    </source>
</evidence>
<evidence type="ECO:0000256" key="3">
    <source>
        <dbReference type="ARBA" id="ARBA00022448"/>
    </source>
</evidence>
<dbReference type="CDD" id="cd18580">
    <property type="entry name" value="ABC_6TM_ABCC_D2"/>
    <property type="match status" value="1"/>
</dbReference>
<keyword evidence="4 10" id="KW-0812">Transmembrane</keyword>
<dbReference type="InterPro" id="IPR003593">
    <property type="entry name" value="AAA+_ATPase"/>
</dbReference>
<evidence type="ECO:0000256" key="10">
    <source>
        <dbReference type="SAM" id="Phobius"/>
    </source>
</evidence>
<dbReference type="PROSITE" id="PS50929">
    <property type="entry name" value="ABC_TM1F"/>
    <property type="match status" value="2"/>
</dbReference>
<dbReference type="PROSITE" id="PS50893">
    <property type="entry name" value="ABC_TRANSPORTER_2"/>
    <property type="match status" value="2"/>
</dbReference>
<feature type="domain" description="ABC transmembrane type-1" evidence="12">
    <location>
        <begin position="862"/>
        <end position="1151"/>
    </location>
</feature>
<dbReference type="Pfam" id="PF00664">
    <property type="entry name" value="ABC_membrane"/>
    <property type="match status" value="2"/>
</dbReference>
<evidence type="ECO:0000256" key="8">
    <source>
        <dbReference type="ARBA" id="ARBA00023136"/>
    </source>
</evidence>
<dbReference type="InterPro" id="IPR017871">
    <property type="entry name" value="ABC_transporter-like_CS"/>
</dbReference>
<dbReference type="PANTHER" id="PTHR24223">
    <property type="entry name" value="ATP-BINDING CASSETTE SUB-FAMILY C"/>
    <property type="match status" value="1"/>
</dbReference>
<feature type="transmembrane region" description="Helical" evidence="10">
    <location>
        <begin position="392"/>
        <end position="422"/>
    </location>
</feature>
<feature type="transmembrane region" description="Helical" evidence="10">
    <location>
        <begin position="1100"/>
        <end position="1120"/>
    </location>
</feature>
<keyword evidence="14" id="KW-1185">Reference proteome</keyword>
<proteinExistence type="inferred from homology"/>
<dbReference type="PANTHER" id="PTHR24223:SF440">
    <property type="match status" value="1"/>
</dbReference>
<keyword evidence="5" id="KW-0547">Nucleotide-binding</keyword>
<comment type="subcellular location">
    <subcellularLocation>
        <location evidence="1">Membrane</location>
        <topology evidence="1">Multi-pass membrane protein</topology>
    </subcellularLocation>
</comment>
<feature type="domain" description="ABC transporter" evidence="11">
    <location>
        <begin position="1188"/>
        <end position="1422"/>
    </location>
</feature>
<sequence>MGSSPLQQQQQQEEEEMNLTEPLLRLHPRERNGSTTTAVGHSWLLSQLLRSGTAGATAPNSAKQDCSAVTAYSRAGVLSCATFSWLNPLVKLGSIKTLQKEDVPQLAPQHRAARLHSLFHSHWREEGQETTVLHTLWSCFWGNILYTAFLALVKVGVTFVGPLLIQSFVDFCTESPSSSSSNTETTAATTDSRSKASTWTQAAAPYSSSGQGLILVAILIAGKGVEVLFTHQYNFTCQKLGMQIRSALITAVYAKGLRLSSESRQRHGMGQIVNYMSVDAQQMSDVMIHLHTLWAVPLQTAVAIAILARVVGRSATLAGLLALSFTASMILAIAKVQRKQQECIMQARDRRMRAFNESLTHMKVIKLQGWEEIFLKGVEDARRIEYMWLLKYVYSTAINILALWLTPLVTCVAIFSACIYFNDMTLAPGMAFTTVATVRTMEEPMRIFPQALIAVSQALVSLDRLDKYLWSKELEQDAVVKLPSDSDHPVAVKVECAFFKWDSKEEKATLSNINLAVKRGSFVTVVGKVGAGKSSLIASLLGEMPKLNGTVELRGSVAYVPQSPWIQHGTIEENILFGLPMDRERYDDTLQACALEMDIAQLDYGDQTEIGERGINLSGGQKQRIQLARAVYQNCDIYLLDDIFSALDAHTGSKIFQECVIEALIGKTVILVTHQIEFLHRADLILVMRDGTIVQSGTYEELSEAGLDFKGLVKAHSEALEKVNNNNNNNNNKSTCDLWEDPFKPSYLDSPHLSTTSFSNLSSSCESISYLQHLEIPCSSPRCEEFNMETADLQLECNTLPFNGSLIHQFRGAFGQHLTTTTTTTTSAAAQIIGCEERATGQVSRDIYWLYLTATYGGAIVILLILIQFVWQMFQIASDYWIAYETSESESPASKHPATAAKNFQAEGFIRVYAILALGCAVCVLIRSLLAAFIGITTSQKFYDKMLHSVFRAPMSFFDTTPLGRVLSRASTDQAQMDTIVPILSGGLLAIAFATTGILVVMVGVTWQLIFIIIPLSWIYYSYQVYYLTTSRELTRVDALTKAPVIQHFSETIAGSMTIRCFGHQERFAHVNLERVDQNLKMDFHNNAANEWIGFRLESIGTFVLSIAAFLLVSLPSNLIQTELVGLYLSYALFFNARLFNMVMLVCQLEKSMVSVERINQYTQLESEAPLIIQNSRPPKSWPSKGTIEFRDLKLRYRENTPLVLKGVTVTIKGGRKVGIVGRTGSGKSTLVLALFRLVEPADGCIFIDGIDIGTLGLSDIRANLSIIPQDPTLFNGTIRSNLDPMGLYSDQQIWEALQKCQLASSVQQLKAKLETSVLENGENWSVGQRQLFCLGRALLKDTQILVLDEATASVDAETDALILKTVQEVFASRTVISIAHRIPTVMNSDKVLVLDAGKVKEYASPSKLLQDSTSVFASLVSEYSTRSSCSTSDLTAFDEFLAS</sequence>
<organism evidence="13 14">
    <name type="scientific">Sphagnum jensenii</name>
    <dbReference type="NCBI Taxonomy" id="128206"/>
    <lineage>
        <taxon>Eukaryota</taxon>
        <taxon>Viridiplantae</taxon>
        <taxon>Streptophyta</taxon>
        <taxon>Embryophyta</taxon>
        <taxon>Bryophyta</taxon>
        <taxon>Sphagnophytina</taxon>
        <taxon>Sphagnopsida</taxon>
        <taxon>Sphagnales</taxon>
        <taxon>Sphagnaceae</taxon>
        <taxon>Sphagnum</taxon>
    </lineage>
</organism>
<dbReference type="PROSITE" id="PS00211">
    <property type="entry name" value="ABC_TRANSPORTER_1"/>
    <property type="match status" value="1"/>
</dbReference>
<dbReference type="SUPFAM" id="SSF52540">
    <property type="entry name" value="P-loop containing nucleoside triphosphate hydrolases"/>
    <property type="match status" value="2"/>
</dbReference>
<dbReference type="EMBL" id="OZ020112">
    <property type="protein sequence ID" value="CAK9265488.1"/>
    <property type="molecule type" value="Genomic_DNA"/>
</dbReference>
<evidence type="ECO:0000256" key="6">
    <source>
        <dbReference type="ARBA" id="ARBA00022840"/>
    </source>
</evidence>
<feature type="domain" description="ABC transmembrane type-1" evidence="12">
    <location>
        <begin position="148"/>
        <end position="457"/>
    </location>
</feature>
<dbReference type="InterPro" id="IPR003439">
    <property type="entry name" value="ABC_transporter-like_ATP-bd"/>
</dbReference>
<accession>A0ABP0WF38</accession>
<feature type="transmembrane region" description="Helical" evidence="10">
    <location>
        <begin position="912"/>
        <end position="936"/>
    </location>
</feature>
<evidence type="ECO:0000259" key="11">
    <source>
        <dbReference type="PROSITE" id="PS50893"/>
    </source>
</evidence>
<evidence type="ECO:0000313" key="13">
    <source>
        <dbReference type="EMBL" id="CAK9265488.1"/>
    </source>
</evidence>
<evidence type="ECO:0000256" key="7">
    <source>
        <dbReference type="ARBA" id="ARBA00022989"/>
    </source>
</evidence>
<reference evidence="13" key="1">
    <citation type="submission" date="2024-02" db="EMBL/GenBank/DDBJ databases">
        <authorList>
            <consortium name="ELIXIR-Norway"/>
            <consortium name="Elixir Norway"/>
        </authorList>
    </citation>
    <scope>NUCLEOTIDE SEQUENCE</scope>
</reference>
<feature type="compositionally biased region" description="Low complexity" evidence="9">
    <location>
        <begin position="175"/>
        <end position="191"/>
    </location>
</feature>
<feature type="transmembrane region" description="Helical" evidence="10">
    <location>
        <begin position="1009"/>
        <end position="1028"/>
    </location>
</feature>
<name>A0ABP0WF38_9BRYO</name>
<feature type="transmembrane region" description="Helical" evidence="10">
    <location>
        <begin position="979"/>
        <end position="1003"/>
    </location>
</feature>
<evidence type="ECO:0000256" key="4">
    <source>
        <dbReference type="ARBA" id="ARBA00022692"/>
    </source>
</evidence>
<evidence type="ECO:0000256" key="1">
    <source>
        <dbReference type="ARBA" id="ARBA00004141"/>
    </source>
</evidence>
<feature type="transmembrane region" description="Helical" evidence="10">
    <location>
        <begin position="292"/>
        <end position="311"/>
    </location>
</feature>
<dbReference type="InterPro" id="IPR050173">
    <property type="entry name" value="ABC_transporter_C-like"/>
</dbReference>
<dbReference type="Pfam" id="PF00005">
    <property type="entry name" value="ABC_tran"/>
    <property type="match status" value="2"/>
</dbReference>
<dbReference type="Gene3D" id="1.20.1560.10">
    <property type="entry name" value="ABC transporter type 1, transmembrane domain"/>
    <property type="match status" value="2"/>
</dbReference>
<dbReference type="Proteomes" id="UP001497444">
    <property type="component" value="Chromosome 17"/>
</dbReference>
<dbReference type="Gene3D" id="3.40.50.300">
    <property type="entry name" value="P-loop containing nucleotide triphosphate hydrolases"/>
    <property type="match status" value="2"/>
</dbReference>
<dbReference type="CDD" id="cd18579">
    <property type="entry name" value="ABC_6TM_ABCC_D1"/>
    <property type="match status" value="1"/>
</dbReference>
<evidence type="ECO:0000313" key="14">
    <source>
        <dbReference type="Proteomes" id="UP001497444"/>
    </source>
</evidence>
<comment type="similarity">
    <text evidence="2">Belongs to the ABC transporter superfamily. ABCC family. Conjugate transporter (TC 3.A.1.208) subfamily.</text>
</comment>
<dbReference type="InterPro" id="IPR044726">
    <property type="entry name" value="ABCC_6TM_D2"/>
</dbReference>
<protein>
    <submittedName>
        <fullName evidence="13">Uncharacterized protein</fullName>
    </submittedName>
</protein>
<evidence type="ECO:0000256" key="5">
    <source>
        <dbReference type="ARBA" id="ARBA00022741"/>
    </source>
</evidence>
<gene>
    <name evidence="13" type="ORF">CSSPJE1EN1_LOCUS10966</name>
</gene>
<evidence type="ECO:0000259" key="12">
    <source>
        <dbReference type="PROSITE" id="PS50929"/>
    </source>
</evidence>
<feature type="transmembrane region" description="Helical" evidence="10">
    <location>
        <begin position="317"/>
        <end position="336"/>
    </location>
</feature>
<keyword evidence="7 10" id="KW-1133">Transmembrane helix</keyword>
<dbReference type="SUPFAM" id="SSF90123">
    <property type="entry name" value="ABC transporter transmembrane region"/>
    <property type="match status" value="2"/>
</dbReference>